<protein>
    <submittedName>
        <fullName evidence="1">Uncharacterized protein</fullName>
    </submittedName>
</protein>
<keyword evidence="2" id="KW-1185">Reference proteome</keyword>
<proteinExistence type="predicted"/>
<gene>
    <name evidence="1" type="ORF">H6H03_24045</name>
</gene>
<dbReference type="EMBL" id="JACJTU010000025">
    <property type="protein sequence ID" value="MBD2736923.1"/>
    <property type="molecule type" value="Genomic_DNA"/>
</dbReference>
<evidence type="ECO:0000313" key="2">
    <source>
        <dbReference type="Proteomes" id="UP000637383"/>
    </source>
</evidence>
<sequence length="144" mass="16634">MERGLLWLPLLAMFFWLAWQGSREYQKVEAYRVWAEQFERAKYDIYSVLGQKGNSITWGKPTPKGPIKLETFSLVNVQEIHLLIDGKLVDMENPPDKARSIELEFVFSESADSVRVPFTEIPLAAEWAKFLDLGLATWRSPTNQ</sequence>
<name>A0ABR8KDJ0_9NOSO</name>
<comment type="caution">
    <text evidence="1">The sequence shown here is derived from an EMBL/GenBank/DDBJ whole genome shotgun (WGS) entry which is preliminary data.</text>
</comment>
<organism evidence="1 2">
    <name type="scientific">Nostoc paludosum FACHB-159</name>
    <dbReference type="NCBI Taxonomy" id="2692908"/>
    <lineage>
        <taxon>Bacteria</taxon>
        <taxon>Bacillati</taxon>
        <taxon>Cyanobacteriota</taxon>
        <taxon>Cyanophyceae</taxon>
        <taxon>Nostocales</taxon>
        <taxon>Nostocaceae</taxon>
        <taxon>Nostoc</taxon>
    </lineage>
</organism>
<dbReference type="RefSeq" id="WP_190957521.1">
    <property type="nucleotide sequence ID" value="NZ_JACJTU010000025.1"/>
</dbReference>
<dbReference type="Proteomes" id="UP000637383">
    <property type="component" value="Unassembled WGS sequence"/>
</dbReference>
<reference evidence="1 2" key="1">
    <citation type="journal article" date="2020" name="ISME J.">
        <title>Comparative genomics reveals insights into cyanobacterial evolution and habitat adaptation.</title>
        <authorList>
            <person name="Chen M.Y."/>
            <person name="Teng W.K."/>
            <person name="Zhao L."/>
            <person name="Hu C.X."/>
            <person name="Zhou Y.K."/>
            <person name="Han B.P."/>
            <person name="Song L.R."/>
            <person name="Shu W.S."/>
        </authorList>
    </citation>
    <scope>NUCLEOTIDE SEQUENCE [LARGE SCALE GENOMIC DNA]</scope>
    <source>
        <strain evidence="1 2">FACHB-159</strain>
    </source>
</reference>
<evidence type="ECO:0000313" key="1">
    <source>
        <dbReference type="EMBL" id="MBD2736923.1"/>
    </source>
</evidence>
<accession>A0ABR8KDJ0</accession>